<dbReference type="InterPro" id="IPR036812">
    <property type="entry name" value="NAD(P)_OxRdtase_dom_sf"/>
</dbReference>
<dbReference type="GO" id="GO:0005829">
    <property type="term" value="C:cytosol"/>
    <property type="evidence" value="ECO:0007669"/>
    <property type="project" value="UniProtKB-ARBA"/>
</dbReference>
<dbReference type="EMBL" id="CAJHNH020001244">
    <property type="protein sequence ID" value="CAG5122224.1"/>
    <property type="molecule type" value="Genomic_DNA"/>
</dbReference>
<comment type="caution">
    <text evidence="4">The sequence shown here is derived from an EMBL/GenBank/DDBJ whole genome shotgun (WGS) entry which is preliminary data.</text>
</comment>
<sequence length="372" mass="41300">MTTPIPDENKVTYNFLGRSGIKVANISLGCATFGDVTWGWPGQTNEEASHQIINRYVEWGGNFLDTADMYALGKSEAILGKWLETQARDKFVIATKCGQTMGTEQNVNNVGLSRRHITASIDNSLKRLHTDFVDLYQIHIWDDGTTVEETLRTLDDLVRAGKVRYIGLSNVTGWQLQKMVDTSERFGLNSVVSLQQQYSLASRDSELEVFQVCKTYGIGVLPWSPLKGGLLTGKVKRGVKPTEGRLASVAASTAKVSQAAPDWKSFDDKTFDIVDTVEAIAKKRGRSIPQVALRWLLQKDIVPSVIIGAKTLAQLDDNMLAANGWSLTREEMSQLDDVSSPNRPYPYDMVFSLNADRVNPRANNFYVQSLAN</sequence>
<dbReference type="CDD" id="cd19081">
    <property type="entry name" value="AKR_AKR9C1"/>
    <property type="match status" value="1"/>
</dbReference>
<dbReference type="InterPro" id="IPR023210">
    <property type="entry name" value="NADP_OxRdtase_dom"/>
</dbReference>
<feature type="domain" description="NADP-dependent oxidoreductase" evidence="3">
    <location>
        <begin position="26"/>
        <end position="338"/>
    </location>
</feature>
<dbReference type="FunFam" id="3.20.20.100:FF:000004">
    <property type="entry name" value="Oxidoreductase, aldo/keto reductase"/>
    <property type="match status" value="1"/>
</dbReference>
<dbReference type="Gene3D" id="3.20.20.100">
    <property type="entry name" value="NADP-dependent oxidoreductase domain"/>
    <property type="match status" value="1"/>
</dbReference>
<gene>
    <name evidence="4" type="ORF">CUNI_LOCUS7782</name>
</gene>
<keyword evidence="1" id="KW-0560">Oxidoreductase</keyword>
<dbReference type="PANTHER" id="PTHR43364">
    <property type="entry name" value="NADH-SPECIFIC METHYLGLYOXAL REDUCTASE-RELATED"/>
    <property type="match status" value="1"/>
</dbReference>
<evidence type="ECO:0000256" key="1">
    <source>
        <dbReference type="ARBA" id="ARBA00023002"/>
    </source>
</evidence>
<dbReference type="InterPro" id="IPR050523">
    <property type="entry name" value="AKR_Detox_Biosynth"/>
</dbReference>
<comment type="similarity">
    <text evidence="2">Belongs to the aldo/keto reductase family. Aldo/keto reductase 2 subfamily.</text>
</comment>
<dbReference type="PRINTS" id="PR00069">
    <property type="entry name" value="ALDKETRDTASE"/>
</dbReference>
<dbReference type="Pfam" id="PF00248">
    <property type="entry name" value="Aldo_ket_red"/>
    <property type="match status" value="1"/>
</dbReference>
<accession>A0A8S3YZ19</accession>
<dbReference type="Proteomes" id="UP000678393">
    <property type="component" value="Unassembled WGS sequence"/>
</dbReference>
<name>A0A8S3YZ19_9EUPU</name>
<evidence type="ECO:0000259" key="3">
    <source>
        <dbReference type="Pfam" id="PF00248"/>
    </source>
</evidence>
<dbReference type="OrthoDB" id="48988at2759"/>
<dbReference type="PANTHER" id="PTHR43364:SF4">
    <property type="entry name" value="NAD(P)-LINKED OXIDOREDUCTASE SUPERFAMILY PROTEIN"/>
    <property type="match status" value="1"/>
</dbReference>
<reference evidence="4" key="1">
    <citation type="submission" date="2021-04" db="EMBL/GenBank/DDBJ databases">
        <authorList>
            <consortium name="Molecular Ecology Group"/>
        </authorList>
    </citation>
    <scope>NUCLEOTIDE SEQUENCE</scope>
</reference>
<protein>
    <recommendedName>
        <fullName evidence="3">NADP-dependent oxidoreductase domain-containing protein</fullName>
    </recommendedName>
</protein>
<evidence type="ECO:0000256" key="2">
    <source>
        <dbReference type="ARBA" id="ARBA00038157"/>
    </source>
</evidence>
<proteinExistence type="inferred from homology"/>
<dbReference type="AlphaFoldDB" id="A0A8S3YZ19"/>
<dbReference type="GO" id="GO:0016491">
    <property type="term" value="F:oxidoreductase activity"/>
    <property type="evidence" value="ECO:0007669"/>
    <property type="project" value="UniProtKB-KW"/>
</dbReference>
<evidence type="ECO:0000313" key="5">
    <source>
        <dbReference type="Proteomes" id="UP000678393"/>
    </source>
</evidence>
<organism evidence="4 5">
    <name type="scientific">Candidula unifasciata</name>
    <dbReference type="NCBI Taxonomy" id="100452"/>
    <lineage>
        <taxon>Eukaryota</taxon>
        <taxon>Metazoa</taxon>
        <taxon>Spiralia</taxon>
        <taxon>Lophotrochozoa</taxon>
        <taxon>Mollusca</taxon>
        <taxon>Gastropoda</taxon>
        <taxon>Heterobranchia</taxon>
        <taxon>Euthyneura</taxon>
        <taxon>Panpulmonata</taxon>
        <taxon>Eupulmonata</taxon>
        <taxon>Stylommatophora</taxon>
        <taxon>Helicina</taxon>
        <taxon>Helicoidea</taxon>
        <taxon>Geomitridae</taxon>
        <taxon>Candidula</taxon>
    </lineage>
</organism>
<dbReference type="InterPro" id="IPR020471">
    <property type="entry name" value="AKR"/>
</dbReference>
<keyword evidence="5" id="KW-1185">Reference proteome</keyword>
<dbReference type="SUPFAM" id="SSF51430">
    <property type="entry name" value="NAD(P)-linked oxidoreductase"/>
    <property type="match status" value="1"/>
</dbReference>
<evidence type="ECO:0000313" key="4">
    <source>
        <dbReference type="EMBL" id="CAG5122224.1"/>
    </source>
</evidence>